<keyword evidence="1" id="KW-0812">Transmembrane</keyword>
<organism evidence="2 3">
    <name type="scientific">Rubripirellula reticaptiva</name>
    <dbReference type="NCBI Taxonomy" id="2528013"/>
    <lineage>
        <taxon>Bacteria</taxon>
        <taxon>Pseudomonadati</taxon>
        <taxon>Planctomycetota</taxon>
        <taxon>Planctomycetia</taxon>
        <taxon>Pirellulales</taxon>
        <taxon>Pirellulaceae</taxon>
        <taxon>Rubripirellula</taxon>
    </lineage>
</organism>
<keyword evidence="1" id="KW-0472">Membrane</keyword>
<keyword evidence="3" id="KW-1185">Reference proteome</keyword>
<evidence type="ECO:0000256" key="1">
    <source>
        <dbReference type="SAM" id="Phobius"/>
    </source>
</evidence>
<comment type="caution">
    <text evidence="2">The sequence shown here is derived from an EMBL/GenBank/DDBJ whole genome shotgun (WGS) entry which is preliminary data.</text>
</comment>
<dbReference type="RefSeq" id="WP_146536185.1">
    <property type="nucleotide sequence ID" value="NZ_SJPX01000005.1"/>
</dbReference>
<evidence type="ECO:0000313" key="3">
    <source>
        <dbReference type="Proteomes" id="UP000317977"/>
    </source>
</evidence>
<dbReference type="OrthoDB" id="288686at2"/>
<accession>A0A5C6EDD6</accession>
<feature type="transmembrane region" description="Helical" evidence="1">
    <location>
        <begin position="18"/>
        <end position="36"/>
    </location>
</feature>
<feature type="transmembrane region" description="Helical" evidence="1">
    <location>
        <begin position="48"/>
        <end position="69"/>
    </location>
</feature>
<keyword evidence="1" id="KW-1133">Transmembrane helix</keyword>
<gene>
    <name evidence="2" type="ORF">Poly59_45540</name>
</gene>
<sequence>MSHIYLYERKQRRMAMTLLFNMGALFLMYVSARMYIEPSAAREQLFYWINIAFPLVELCLFFAALFFWIRNRTFKIAVDSDRFEMADPIFETASFSVLVSEIVEIKQTYQNHVDFSTIMMYMRSGEKIQISKNYRYDLGKLYAALAAANSSIRLPEHALRFKQK</sequence>
<reference evidence="2 3" key="1">
    <citation type="submission" date="2019-02" db="EMBL/GenBank/DDBJ databases">
        <title>Deep-cultivation of Planctomycetes and their phenomic and genomic characterization uncovers novel biology.</title>
        <authorList>
            <person name="Wiegand S."/>
            <person name="Jogler M."/>
            <person name="Boedeker C."/>
            <person name="Pinto D."/>
            <person name="Vollmers J."/>
            <person name="Rivas-Marin E."/>
            <person name="Kohn T."/>
            <person name="Peeters S.H."/>
            <person name="Heuer A."/>
            <person name="Rast P."/>
            <person name="Oberbeckmann S."/>
            <person name="Bunk B."/>
            <person name="Jeske O."/>
            <person name="Meyerdierks A."/>
            <person name="Storesund J.E."/>
            <person name="Kallscheuer N."/>
            <person name="Luecker S."/>
            <person name="Lage O.M."/>
            <person name="Pohl T."/>
            <person name="Merkel B.J."/>
            <person name="Hornburger P."/>
            <person name="Mueller R.-W."/>
            <person name="Bruemmer F."/>
            <person name="Labrenz M."/>
            <person name="Spormann A.M."/>
            <person name="Op Den Camp H."/>
            <person name="Overmann J."/>
            <person name="Amann R."/>
            <person name="Jetten M.S.M."/>
            <person name="Mascher T."/>
            <person name="Medema M.H."/>
            <person name="Devos D.P."/>
            <person name="Kaster A.-K."/>
            <person name="Ovreas L."/>
            <person name="Rohde M."/>
            <person name="Galperin M.Y."/>
            <person name="Jogler C."/>
        </authorList>
    </citation>
    <scope>NUCLEOTIDE SEQUENCE [LARGE SCALE GENOMIC DNA]</scope>
    <source>
        <strain evidence="2 3">Poly59</strain>
    </source>
</reference>
<name>A0A5C6EDD6_9BACT</name>
<proteinExistence type="predicted"/>
<protein>
    <submittedName>
        <fullName evidence="2">Uncharacterized protein</fullName>
    </submittedName>
</protein>
<dbReference type="AlphaFoldDB" id="A0A5C6EDD6"/>
<evidence type="ECO:0000313" key="2">
    <source>
        <dbReference type="EMBL" id="TWU47713.1"/>
    </source>
</evidence>
<dbReference type="Proteomes" id="UP000317977">
    <property type="component" value="Unassembled WGS sequence"/>
</dbReference>
<dbReference type="EMBL" id="SJPX01000005">
    <property type="protein sequence ID" value="TWU47713.1"/>
    <property type="molecule type" value="Genomic_DNA"/>
</dbReference>